<keyword evidence="2" id="KW-1185">Reference proteome</keyword>
<evidence type="ECO:0000313" key="1">
    <source>
        <dbReference type="EMBL" id="CAF4728901.1"/>
    </source>
</evidence>
<comment type="caution">
    <text evidence="1">The sequence shown here is derived from an EMBL/GenBank/DDBJ whole genome shotgun (WGS) entry which is preliminary data.</text>
</comment>
<organism evidence="1 2">
    <name type="scientific">Rotaria socialis</name>
    <dbReference type="NCBI Taxonomy" id="392032"/>
    <lineage>
        <taxon>Eukaryota</taxon>
        <taxon>Metazoa</taxon>
        <taxon>Spiralia</taxon>
        <taxon>Gnathifera</taxon>
        <taxon>Rotifera</taxon>
        <taxon>Eurotatoria</taxon>
        <taxon>Bdelloidea</taxon>
        <taxon>Philodinida</taxon>
        <taxon>Philodinidae</taxon>
        <taxon>Rotaria</taxon>
    </lineage>
</organism>
<dbReference type="Proteomes" id="UP000663873">
    <property type="component" value="Unassembled WGS sequence"/>
</dbReference>
<feature type="non-terminal residue" evidence="1">
    <location>
        <position position="1"/>
    </location>
</feature>
<evidence type="ECO:0000313" key="2">
    <source>
        <dbReference type="Proteomes" id="UP000663873"/>
    </source>
</evidence>
<protein>
    <submittedName>
        <fullName evidence="1">Uncharacterized protein</fullName>
    </submittedName>
</protein>
<feature type="non-terminal residue" evidence="1">
    <location>
        <position position="308"/>
    </location>
</feature>
<accession>A0A821JV79</accession>
<dbReference type="AlphaFoldDB" id="A0A821JV79"/>
<reference evidence="1" key="1">
    <citation type="submission" date="2021-02" db="EMBL/GenBank/DDBJ databases">
        <authorList>
            <person name="Nowell W R."/>
        </authorList>
    </citation>
    <scope>NUCLEOTIDE SEQUENCE</scope>
</reference>
<sequence>PLFNIYTTLNQLNIRQGYTLCFAPLRELLSSRLSRLRVYDPNHIDKIEYTWNKHITTLQMLLEYIIKVFSLDSIERQRIHLFMDFDELDLTSNSEKLLTELDVTDLTLIEVAIIPPCSISVSHPNTSTSEMQCSVLASQNCTYDSQHDKSNECIELELQYTDQKQNLKKLVKIQFSPTTKIDDVIKKFLKTTNLDYIDSGNVSLVELRMGNQCLPAPLFHTYKTLDQLKIRQGYTLCFAPLRELSSSRLSRLRVYGPNHIGKIEYEWNKRTTTLQMLLEYIIKMFSLDSIERQRIHLFMDFEELDLTS</sequence>
<name>A0A821JV79_9BILA</name>
<gene>
    <name evidence="1" type="ORF">UJA718_LOCUS37667</name>
</gene>
<proteinExistence type="predicted"/>
<dbReference type="EMBL" id="CAJOBP010037687">
    <property type="protein sequence ID" value="CAF4728901.1"/>
    <property type="molecule type" value="Genomic_DNA"/>
</dbReference>